<dbReference type="PANTHER" id="PTHR34512">
    <property type="entry name" value="CELL SURFACE PROTEIN"/>
    <property type="match status" value="1"/>
</dbReference>
<sequence length="614" mass="61373">MAGDHPTPGAGEASGSGPDNRGVSLGRKPGGVDPAAVADQQTQLDGAAVPGQAAPPAPAAPPAGAAGYAYAPTAPAFPAQSPAGAAPQGAPVGPYDPSAGQPQFGAPGAGQQQYGYTAPPADAGAAGYGYPQQGGYAFPGAPVPAAPPKRNPVMIWGGIIGGVLAIAIVAALIVLFTDDKKKDDTPTASGGTSGEVTGGPSGDVTGGTTSAPTSGGTGGGGGGGKAGAYNLAWAADKPASSVSGSTRMLAIWGAEKVAVRADTTGIRAVNTSDGKEAWNIPVPSGAKEFCAASYSANSKHIAAIALNTGDSDCSTIAAVDLTTGKLSWTVKVGQSRMSSPTLTVTDKVVGIGANTAVAVNIADGSAAWSFQPRDKDCSVYGTAAGSQIVVTDRCYGSTITAKSQLVIVETDSGKVTSPAPITLTGSIERVDKVLSEQPLVVSMSSGANGDYVLPFDKTNKPGTQMPVKEPGYDSLRLSGLSDAVTQSVVSGNTLYVQTNPTKPAVNAYDLTTGKRIWSTDGKAKDGLRLVSGTDKDGKVRVVMDMGYGADAKLASLAPADGAVTELGTISLGKDSSSSFSITMSSNEFVLNSDGALYGFSRSSMEPPVFKYVKK</sequence>
<dbReference type="InterPro" id="IPR011047">
    <property type="entry name" value="Quinoprotein_ADH-like_sf"/>
</dbReference>
<name>A0ABW0XB10_9ACTN</name>
<dbReference type="RefSeq" id="WP_380227888.1">
    <property type="nucleotide sequence ID" value="NZ_JBHSOF010000037.1"/>
</dbReference>
<evidence type="ECO:0000313" key="5">
    <source>
        <dbReference type="Proteomes" id="UP001595975"/>
    </source>
</evidence>
<dbReference type="Gene3D" id="2.130.10.10">
    <property type="entry name" value="YVTN repeat-like/Quinoprotein amine dehydrogenase"/>
    <property type="match status" value="1"/>
</dbReference>
<dbReference type="PANTHER" id="PTHR34512:SF30">
    <property type="entry name" value="OUTER MEMBRANE PROTEIN ASSEMBLY FACTOR BAMB"/>
    <property type="match status" value="1"/>
</dbReference>
<feature type="domain" description="Pyrrolo-quinoline quinone repeat" evidence="3">
    <location>
        <begin position="315"/>
        <end position="433"/>
    </location>
</feature>
<feature type="transmembrane region" description="Helical" evidence="2">
    <location>
        <begin position="153"/>
        <end position="176"/>
    </location>
</feature>
<comment type="caution">
    <text evidence="4">The sequence shown here is derived from an EMBL/GenBank/DDBJ whole genome shotgun (WGS) entry which is preliminary data.</text>
</comment>
<feature type="region of interest" description="Disordered" evidence="1">
    <location>
        <begin position="1"/>
        <end position="65"/>
    </location>
</feature>
<evidence type="ECO:0000256" key="2">
    <source>
        <dbReference type="SAM" id="Phobius"/>
    </source>
</evidence>
<dbReference type="Proteomes" id="UP001595975">
    <property type="component" value="Unassembled WGS sequence"/>
</dbReference>
<organism evidence="4 5">
    <name type="scientific">Kitasatospora misakiensis</name>
    <dbReference type="NCBI Taxonomy" id="67330"/>
    <lineage>
        <taxon>Bacteria</taxon>
        <taxon>Bacillati</taxon>
        <taxon>Actinomycetota</taxon>
        <taxon>Actinomycetes</taxon>
        <taxon>Kitasatosporales</taxon>
        <taxon>Streptomycetaceae</taxon>
        <taxon>Kitasatospora</taxon>
    </lineage>
</organism>
<keyword evidence="2" id="KW-0812">Transmembrane</keyword>
<feature type="region of interest" description="Disordered" evidence="1">
    <location>
        <begin position="80"/>
        <end position="118"/>
    </location>
</feature>
<evidence type="ECO:0000256" key="1">
    <source>
        <dbReference type="SAM" id="MobiDB-lite"/>
    </source>
</evidence>
<dbReference type="InterPro" id="IPR015943">
    <property type="entry name" value="WD40/YVTN_repeat-like_dom_sf"/>
</dbReference>
<gene>
    <name evidence="4" type="ORF">ACFP3U_24970</name>
</gene>
<dbReference type="Pfam" id="PF13360">
    <property type="entry name" value="PQQ_2"/>
    <property type="match status" value="1"/>
</dbReference>
<evidence type="ECO:0000313" key="4">
    <source>
        <dbReference type="EMBL" id="MFC5666214.1"/>
    </source>
</evidence>
<feature type="region of interest" description="Disordered" evidence="1">
    <location>
        <begin position="181"/>
        <end position="221"/>
    </location>
</feature>
<feature type="compositionally biased region" description="Gly residues" evidence="1">
    <location>
        <begin position="191"/>
        <end position="205"/>
    </location>
</feature>
<protein>
    <submittedName>
        <fullName evidence="4">PQQ-binding-like beta-propeller repeat protein</fullName>
    </submittedName>
</protein>
<keyword evidence="2" id="KW-1133">Transmembrane helix</keyword>
<evidence type="ECO:0000259" key="3">
    <source>
        <dbReference type="Pfam" id="PF13360"/>
    </source>
</evidence>
<keyword evidence="2" id="KW-0472">Membrane</keyword>
<accession>A0ABW0XB10</accession>
<dbReference type="InterPro" id="IPR002372">
    <property type="entry name" value="PQQ_rpt_dom"/>
</dbReference>
<proteinExistence type="predicted"/>
<reference evidence="5" key="1">
    <citation type="journal article" date="2019" name="Int. J. Syst. Evol. Microbiol.">
        <title>The Global Catalogue of Microorganisms (GCM) 10K type strain sequencing project: providing services to taxonomists for standard genome sequencing and annotation.</title>
        <authorList>
            <consortium name="The Broad Institute Genomics Platform"/>
            <consortium name="The Broad Institute Genome Sequencing Center for Infectious Disease"/>
            <person name="Wu L."/>
            <person name="Ma J."/>
        </authorList>
    </citation>
    <scope>NUCLEOTIDE SEQUENCE [LARGE SCALE GENOMIC DNA]</scope>
    <source>
        <strain evidence="5">CGMCC 4.1437</strain>
    </source>
</reference>
<dbReference type="SUPFAM" id="SSF50998">
    <property type="entry name" value="Quinoprotein alcohol dehydrogenase-like"/>
    <property type="match status" value="1"/>
</dbReference>
<keyword evidence="5" id="KW-1185">Reference proteome</keyword>
<dbReference type="EMBL" id="JBHSOF010000037">
    <property type="protein sequence ID" value="MFC5666214.1"/>
    <property type="molecule type" value="Genomic_DNA"/>
</dbReference>